<feature type="chain" id="PRO_5047047550" description="Hymenoptaecin" evidence="2">
    <location>
        <begin position="22"/>
        <end position="197"/>
    </location>
</feature>
<feature type="region of interest" description="Disordered" evidence="1">
    <location>
        <begin position="146"/>
        <end position="197"/>
    </location>
</feature>
<keyword evidence="2" id="KW-0732">Signal</keyword>
<evidence type="ECO:0000313" key="4">
    <source>
        <dbReference type="Proteomes" id="UP001642540"/>
    </source>
</evidence>
<reference evidence="3 4" key="1">
    <citation type="submission" date="2024-08" db="EMBL/GenBank/DDBJ databases">
        <authorList>
            <person name="Cucini C."/>
            <person name="Frati F."/>
        </authorList>
    </citation>
    <scope>NUCLEOTIDE SEQUENCE [LARGE SCALE GENOMIC DNA]</scope>
</reference>
<organism evidence="3 4">
    <name type="scientific">Orchesella dallaii</name>
    <dbReference type="NCBI Taxonomy" id="48710"/>
    <lineage>
        <taxon>Eukaryota</taxon>
        <taxon>Metazoa</taxon>
        <taxon>Ecdysozoa</taxon>
        <taxon>Arthropoda</taxon>
        <taxon>Hexapoda</taxon>
        <taxon>Collembola</taxon>
        <taxon>Entomobryomorpha</taxon>
        <taxon>Entomobryoidea</taxon>
        <taxon>Orchesellidae</taxon>
        <taxon>Orchesellinae</taxon>
        <taxon>Orchesella</taxon>
    </lineage>
</organism>
<evidence type="ECO:0008006" key="5">
    <source>
        <dbReference type="Google" id="ProtNLM"/>
    </source>
</evidence>
<name>A0ABP1Q4W5_9HEXA</name>
<feature type="compositionally biased region" description="Basic and acidic residues" evidence="1">
    <location>
        <begin position="176"/>
        <end position="187"/>
    </location>
</feature>
<accession>A0ABP1Q4W5</accession>
<dbReference type="Proteomes" id="UP001642540">
    <property type="component" value="Unassembled WGS sequence"/>
</dbReference>
<keyword evidence="4" id="KW-1185">Reference proteome</keyword>
<protein>
    <recommendedName>
        <fullName evidence="5">Hymenoptaecin</fullName>
    </recommendedName>
</protein>
<evidence type="ECO:0000313" key="3">
    <source>
        <dbReference type="EMBL" id="CAL8089406.1"/>
    </source>
</evidence>
<evidence type="ECO:0000256" key="2">
    <source>
        <dbReference type="SAM" id="SignalP"/>
    </source>
</evidence>
<feature type="signal peptide" evidence="2">
    <location>
        <begin position="1"/>
        <end position="21"/>
    </location>
</feature>
<proteinExistence type="predicted"/>
<comment type="caution">
    <text evidence="3">The sequence shown here is derived from an EMBL/GenBank/DDBJ whole genome shotgun (WGS) entry which is preliminary data.</text>
</comment>
<feature type="compositionally biased region" description="Low complexity" evidence="1">
    <location>
        <begin position="110"/>
        <end position="119"/>
    </location>
</feature>
<sequence>MLSKVLLIFSLAVFTANYSSALPYHRGYGISHDRSDLSTPFGFRPGMKSPKRSFGTDPYNRKIDESFLLGNRADTKRHRFEDPHRQRNEYEIMNEARMGYNKDIGADMDPQSPSPTQTRPSRRNGSPQAEYGSELDLDYSNLNKYNRLPAHPPPIPPNFQRGRKTVVPGRRAQASHVDDLERYEPEGRAGLVGDYEE</sequence>
<evidence type="ECO:0000256" key="1">
    <source>
        <dbReference type="SAM" id="MobiDB-lite"/>
    </source>
</evidence>
<gene>
    <name evidence="3" type="ORF">ODALV1_LOCUS7362</name>
</gene>
<feature type="region of interest" description="Disordered" evidence="1">
    <location>
        <begin position="102"/>
        <end position="132"/>
    </location>
</feature>
<dbReference type="EMBL" id="CAXLJM020000023">
    <property type="protein sequence ID" value="CAL8089406.1"/>
    <property type="molecule type" value="Genomic_DNA"/>
</dbReference>